<comment type="caution">
    <text evidence="2">The sequence shown here is derived from an EMBL/GenBank/DDBJ whole genome shotgun (WGS) entry which is preliminary data.</text>
</comment>
<reference evidence="2" key="1">
    <citation type="submission" date="2021-03" db="EMBL/GenBank/DDBJ databases">
        <title>Whole genome sequence of Streptomyces bomunensis MMS17-BM035.</title>
        <authorList>
            <person name="Lee J.H."/>
        </authorList>
    </citation>
    <scope>NUCLEOTIDE SEQUENCE</scope>
    <source>
        <strain evidence="2">MMS17-BM035</strain>
    </source>
</reference>
<evidence type="ECO:0000313" key="3">
    <source>
        <dbReference type="Proteomes" id="UP000670475"/>
    </source>
</evidence>
<sequence length="132" mass="13453">MAGIAVLAACAALVLYGLLHTGSDDASTAHHHTPTAPVTYEVTGAGTADLTYQARSTSGRATVVHAAHLPWHTTVDIPLGEKPSISIVLGHNGGQAHCSLAIHDKHAQSATATGPYGRATCTATLPKSSPSR</sequence>
<name>A0A940ME98_9ACTN</name>
<keyword evidence="1" id="KW-0732">Signal</keyword>
<protein>
    <recommendedName>
        <fullName evidence="4">MmpS family membrane protein</fullName>
    </recommendedName>
</protein>
<evidence type="ECO:0000313" key="2">
    <source>
        <dbReference type="EMBL" id="MBP0459664.1"/>
    </source>
</evidence>
<keyword evidence="3" id="KW-1185">Reference proteome</keyword>
<gene>
    <name evidence="2" type="ORF">JFN87_19465</name>
</gene>
<feature type="chain" id="PRO_5039292559" description="MmpS family membrane protein" evidence="1">
    <location>
        <begin position="27"/>
        <end position="132"/>
    </location>
</feature>
<dbReference type="Gene3D" id="2.60.40.2880">
    <property type="entry name" value="MmpS1-5, C-terminal soluble domain"/>
    <property type="match status" value="1"/>
</dbReference>
<dbReference type="EMBL" id="JAGIQL010000081">
    <property type="protein sequence ID" value="MBP0459664.1"/>
    <property type="molecule type" value="Genomic_DNA"/>
</dbReference>
<dbReference type="InterPro" id="IPR038468">
    <property type="entry name" value="MmpS_C"/>
</dbReference>
<accession>A0A940ME98</accession>
<evidence type="ECO:0000256" key="1">
    <source>
        <dbReference type="SAM" id="SignalP"/>
    </source>
</evidence>
<dbReference type="AlphaFoldDB" id="A0A940ME98"/>
<proteinExistence type="predicted"/>
<evidence type="ECO:0008006" key="4">
    <source>
        <dbReference type="Google" id="ProtNLM"/>
    </source>
</evidence>
<dbReference type="Proteomes" id="UP000670475">
    <property type="component" value="Unassembled WGS sequence"/>
</dbReference>
<feature type="signal peptide" evidence="1">
    <location>
        <begin position="1"/>
        <end position="26"/>
    </location>
</feature>
<organism evidence="2 3">
    <name type="scientific">Streptomyces montanisoli</name>
    <dbReference type="NCBI Taxonomy" id="2798581"/>
    <lineage>
        <taxon>Bacteria</taxon>
        <taxon>Bacillati</taxon>
        <taxon>Actinomycetota</taxon>
        <taxon>Actinomycetes</taxon>
        <taxon>Kitasatosporales</taxon>
        <taxon>Streptomycetaceae</taxon>
        <taxon>Streptomyces</taxon>
    </lineage>
</organism>